<feature type="compositionally biased region" description="Polar residues" evidence="1">
    <location>
        <begin position="107"/>
        <end position="120"/>
    </location>
</feature>
<proteinExistence type="predicted"/>
<dbReference type="EMBL" id="MSZS01000054">
    <property type="protein sequence ID" value="PKX88165.1"/>
    <property type="molecule type" value="Genomic_DNA"/>
</dbReference>
<dbReference type="RefSeq" id="XP_024676760.1">
    <property type="nucleotide sequence ID" value="XM_024825364.1"/>
</dbReference>
<name>A0A2I1BRY5_ASPN1</name>
<gene>
    <name evidence="2" type="ORF">P174DRAFT_426216</name>
</gene>
<dbReference type="AlphaFoldDB" id="A0A2I1BRY5"/>
<feature type="region of interest" description="Disordered" evidence="1">
    <location>
        <begin position="92"/>
        <end position="122"/>
    </location>
</feature>
<protein>
    <submittedName>
        <fullName evidence="2">Uncharacterized protein</fullName>
    </submittedName>
</protein>
<dbReference type="GeneID" id="36532689"/>
<comment type="caution">
    <text evidence="2">The sequence shown here is derived from an EMBL/GenBank/DDBJ whole genome shotgun (WGS) entry which is preliminary data.</text>
</comment>
<accession>A0A2I1BRY5</accession>
<evidence type="ECO:0000256" key="1">
    <source>
        <dbReference type="SAM" id="MobiDB-lite"/>
    </source>
</evidence>
<dbReference type="VEuPathDB" id="FungiDB:P174DRAFT_426216"/>
<evidence type="ECO:0000313" key="2">
    <source>
        <dbReference type="EMBL" id="PKX88165.1"/>
    </source>
</evidence>
<evidence type="ECO:0000313" key="3">
    <source>
        <dbReference type="Proteomes" id="UP000234474"/>
    </source>
</evidence>
<dbReference type="OrthoDB" id="302966at2759"/>
<keyword evidence="3" id="KW-1185">Reference proteome</keyword>
<dbReference type="STRING" id="1392255.A0A2I1BRY5"/>
<sequence length="162" mass="17814">MERKGSIFVSSDPLDLGMTLWTAHWFLGEGGLGGEVAGRCFEQICILVVVAWRMKLMDTDDLFEVNRIPRERPISSTGVAFREYSGTCMRHPVPGGTDQLRSDHTRNATNTTADPTSNGRSAIAPHTIAAWASYMRQCLSQRRDAGRILRPSASESGQCGAR</sequence>
<dbReference type="Proteomes" id="UP000234474">
    <property type="component" value="Unassembled WGS sequence"/>
</dbReference>
<reference evidence="3" key="1">
    <citation type="journal article" date="2018" name="Proc. Natl. Acad. Sci. U.S.A.">
        <title>Linking secondary metabolites to gene clusters through genome sequencing of six diverse Aspergillus species.</title>
        <authorList>
            <person name="Kaerboelling I."/>
            <person name="Vesth T.C."/>
            <person name="Frisvad J.C."/>
            <person name="Nybo J.L."/>
            <person name="Theobald S."/>
            <person name="Kuo A."/>
            <person name="Bowyer P."/>
            <person name="Matsuda Y."/>
            <person name="Mondo S."/>
            <person name="Lyhne E.K."/>
            <person name="Kogle M.E."/>
            <person name="Clum A."/>
            <person name="Lipzen A."/>
            <person name="Salamov A."/>
            <person name="Ngan C.Y."/>
            <person name="Daum C."/>
            <person name="Chiniquy J."/>
            <person name="Barry K."/>
            <person name="LaButti K."/>
            <person name="Haridas S."/>
            <person name="Simmons B.A."/>
            <person name="Magnuson J.K."/>
            <person name="Mortensen U.H."/>
            <person name="Larsen T.O."/>
            <person name="Grigoriev I.V."/>
            <person name="Baker S.E."/>
            <person name="Andersen M.R."/>
        </authorList>
    </citation>
    <scope>NUCLEOTIDE SEQUENCE [LARGE SCALE GENOMIC DNA]</scope>
    <source>
        <strain evidence="3">IBT 16806</strain>
    </source>
</reference>
<organism evidence="2 3">
    <name type="scientific">Aspergillus novofumigatus (strain IBT 16806)</name>
    <dbReference type="NCBI Taxonomy" id="1392255"/>
    <lineage>
        <taxon>Eukaryota</taxon>
        <taxon>Fungi</taxon>
        <taxon>Dikarya</taxon>
        <taxon>Ascomycota</taxon>
        <taxon>Pezizomycotina</taxon>
        <taxon>Eurotiomycetes</taxon>
        <taxon>Eurotiomycetidae</taxon>
        <taxon>Eurotiales</taxon>
        <taxon>Aspergillaceae</taxon>
        <taxon>Aspergillus</taxon>
        <taxon>Aspergillus subgen. Fumigati</taxon>
    </lineage>
</organism>